<keyword evidence="8" id="KW-0443">Lipid metabolism</keyword>
<evidence type="ECO:0000256" key="10">
    <source>
        <dbReference type="ARBA" id="ARBA00023166"/>
    </source>
</evidence>
<reference evidence="17" key="1">
    <citation type="journal article" date="2016" name="Genome Announc.">
        <title>Draft genome sequences of fungus Aspergillus calidoustus.</title>
        <authorList>
            <person name="Horn F."/>
            <person name="Linde J."/>
            <person name="Mattern D.J."/>
            <person name="Walther G."/>
            <person name="Guthke R."/>
            <person name="Scherlach K."/>
            <person name="Martin K."/>
            <person name="Brakhage A.A."/>
            <person name="Petzke L."/>
            <person name="Valiante V."/>
        </authorList>
    </citation>
    <scope>NUCLEOTIDE SEQUENCE [LARGE SCALE GENOMIC DNA]</scope>
    <source>
        <strain evidence="17">SF006504</strain>
    </source>
</reference>
<evidence type="ECO:0000256" key="3">
    <source>
        <dbReference type="ARBA" id="ARBA00022516"/>
    </source>
</evidence>
<evidence type="ECO:0000256" key="4">
    <source>
        <dbReference type="ARBA" id="ARBA00022692"/>
    </source>
</evidence>
<dbReference type="GO" id="GO:0016126">
    <property type="term" value="P:sterol biosynthetic process"/>
    <property type="evidence" value="ECO:0007669"/>
    <property type="project" value="UniProtKB-KW"/>
</dbReference>
<dbReference type="InterPro" id="IPR033118">
    <property type="entry name" value="EXPERA"/>
</dbReference>
<dbReference type="GO" id="GO:0000247">
    <property type="term" value="F:C-8 sterol isomerase activity"/>
    <property type="evidence" value="ECO:0007669"/>
    <property type="project" value="TreeGrafter"/>
</dbReference>
<keyword evidence="7" id="KW-0756">Sterol biosynthesis</keyword>
<keyword evidence="4 13" id="KW-0812">Transmembrane</keyword>
<keyword evidence="9 13" id="KW-0472">Membrane</keyword>
<comment type="similarity">
    <text evidence="2">Belongs to the EBP family.</text>
</comment>
<accession>A0A0U5G1B9</accession>
<evidence type="ECO:0000256" key="1">
    <source>
        <dbReference type="ARBA" id="ARBA00004141"/>
    </source>
</evidence>
<keyword evidence="6 13" id="KW-1133">Transmembrane helix</keyword>
<feature type="transmembrane region" description="Helical" evidence="14">
    <location>
        <begin position="112"/>
        <end position="136"/>
    </location>
</feature>
<evidence type="ECO:0000256" key="8">
    <source>
        <dbReference type="ARBA" id="ARBA00023098"/>
    </source>
</evidence>
<keyword evidence="10" id="KW-1207">Sterol metabolism</keyword>
<sequence length="234" mass="26271">MAQPHSYYPVGVEIPNYVPNEWSTLTLVSTFAAACVIVLAVTYSLATKTNPRISKSELSKVFWFALCGSIHSILEGYYARNFSTLPGEQTLLAQLWKEYSMSDSRYLTNNSFVMVMEAITAICWGPASFFLAYFIVTENAFRHPLQIIISLGQLYGDVLYYGTCAFEFLVYGLEFSRPEGYYFYGYFVFLNAFWIAIPTLLIIDSVKASARAFADLKKVKAAGITVNGTVKKTL</sequence>
<evidence type="ECO:0000256" key="5">
    <source>
        <dbReference type="ARBA" id="ARBA00022955"/>
    </source>
</evidence>
<evidence type="ECO:0000259" key="15">
    <source>
        <dbReference type="PROSITE" id="PS51751"/>
    </source>
</evidence>
<feature type="transmembrane region" description="Helical" evidence="14">
    <location>
        <begin position="25"/>
        <end position="46"/>
    </location>
</feature>
<dbReference type="GO" id="GO:0005783">
    <property type="term" value="C:endoplasmic reticulum"/>
    <property type="evidence" value="ECO:0007669"/>
    <property type="project" value="TreeGrafter"/>
</dbReference>
<dbReference type="Proteomes" id="UP000054771">
    <property type="component" value="Unassembled WGS sequence"/>
</dbReference>
<dbReference type="InterPro" id="IPR007905">
    <property type="entry name" value="EBP"/>
</dbReference>
<dbReference type="PANTHER" id="PTHR14207">
    <property type="entry name" value="STEROL ISOMERASE"/>
    <property type="match status" value="1"/>
</dbReference>
<evidence type="ECO:0000313" key="16">
    <source>
        <dbReference type="EMBL" id="CEL05499.1"/>
    </source>
</evidence>
<comment type="subcellular location">
    <subcellularLocation>
        <location evidence="1">Membrane</location>
        <topology evidence="1">Multi-pass membrane protein</topology>
    </subcellularLocation>
</comment>
<dbReference type="GO" id="GO:0016020">
    <property type="term" value="C:membrane"/>
    <property type="evidence" value="ECO:0007669"/>
    <property type="project" value="UniProtKB-SubCell"/>
</dbReference>
<feature type="domain" description="EXPERA" evidence="15">
    <location>
        <begin position="56"/>
        <end position="202"/>
    </location>
</feature>
<dbReference type="OMA" id="YFAYNFR"/>
<feature type="transmembrane region" description="Helical" evidence="14">
    <location>
        <begin position="183"/>
        <end position="203"/>
    </location>
</feature>
<keyword evidence="3" id="KW-0444">Lipid biosynthesis</keyword>
<name>A0A0U5G1B9_ASPCI</name>
<dbReference type="EMBL" id="CDMC01000005">
    <property type="protein sequence ID" value="CEL05499.1"/>
    <property type="molecule type" value="Genomic_DNA"/>
</dbReference>
<dbReference type="OrthoDB" id="58557at2759"/>
<dbReference type="PANTHER" id="PTHR14207:SF0">
    <property type="entry name" value="3-BETA-HYDROXYSTEROID-DELTA(8),DELTA(7)-ISOMERASE"/>
    <property type="match status" value="1"/>
</dbReference>
<evidence type="ECO:0000256" key="13">
    <source>
        <dbReference type="PROSITE-ProRule" id="PRU01087"/>
    </source>
</evidence>
<evidence type="ECO:0000256" key="14">
    <source>
        <dbReference type="SAM" id="Phobius"/>
    </source>
</evidence>
<dbReference type="AlphaFoldDB" id="A0A0U5G1B9"/>
<gene>
    <name evidence="16" type="ORF">ASPCAL06617</name>
</gene>
<evidence type="ECO:0000256" key="2">
    <source>
        <dbReference type="ARBA" id="ARBA00008337"/>
    </source>
</evidence>
<dbReference type="GO" id="GO:0004769">
    <property type="term" value="F:steroid Delta-isomerase activity"/>
    <property type="evidence" value="ECO:0007669"/>
    <property type="project" value="TreeGrafter"/>
</dbReference>
<dbReference type="STRING" id="454130.A0A0U5G1B9"/>
<organism evidence="16 17">
    <name type="scientific">Aspergillus calidoustus</name>
    <dbReference type="NCBI Taxonomy" id="454130"/>
    <lineage>
        <taxon>Eukaryota</taxon>
        <taxon>Fungi</taxon>
        <taxon>Dikarya</taxon>
        <taxon>Ascomycota</taxon>
        <taxon>Pezizomycotina</taxon>
        <taxon>Eurotiomycetes</taxon>
        <taxon>Eurotiomycetidae</taxon>
        <taxon>Eurotiales</taxon>
        <taxon>Aspergillaceae</taxon>
        <taxon>Aspergillus</taxon>
        <taxon>Aspergillus subgen. Nidulantes</taxon>
    </lineage>
</organism>
<proteinExistence type="inferred from homology"/>
<evidence type="ECO:0000256" key="6">
    <source>
        <dbReference type="ARBA" id="ARBA00022989"/>
    </source>
</evidence>
<dbReference type="GO" id="GO:0047750">
    <property type="term" value="F:cholestenol delta-isomerase activity"/>
    <property type="evidence" value="ECO:0007669"/>
    <property type="project" value="InterPro"/>
</dbReference>
<evidence type="ECO:0000256" key="7">
    <source>
        <dbReference type="ARBA" id="ARBA00023011"/>
    </source>
</evidence>
<evidence type="ECO:0000256" key="12">
    <source>
        <dbReference type="ARBA" id="ARBA00023235"/>
    </source>
</evidence>
<feature type="transmembrane region" description="Helical" evidence="14">
    <location>
        <begin position="148"/>
        <end position="171"/>
    </location>
</feature>
<keyword evidence="12" id="KW-0413">Isomerase</keyword>
<dbReference type="Pfam" id="PF05241">
    <property type="entry name" value="EBP"/>
    <property type="match status" value="1"/>
</dbReference>
<evidence type="ECO:0000256" key="9">
    <source>
        <dbReference type="ARBA" id="ARBA00023136"/>
    </source>
</evidence>
<dbReference type="PROSITE" id="PS51751">
    <property type="entry name" value="EXPERA"/>
    <property type="match status" value="1"/>
</dbReference>
<keyword evidence="5" id="KW-0752">Steroid biosynthesis</keyword>
<feature type="transmembrane region" description="Helical" evidence="14">
    <location>
        <begin position="58"/>
        <end position="79"/>
    </location>
</feature>
<keyword evidence="17" id="KW-1185">Reference proteome</keyword>
<evidence type="ECO:0000313" key="17">
    <source>
        <dbReference type="Proteomes" id="UP000054771"/>
    </source>
</evidence>
<keyword evidence="11" id="KW-0753">Steroid metabolism</keyword>
<protein>
    <recommendedName>
        <fullName evidence="15">EXPERA domain-containing protein</fullName>
    </recommendedName>
</protein>
<evidence type="ECO:0000256" key="11">
    <source>
        <dbReference type="ARBA" id="ARBA00023221"/>
    </source>
</evidence>